<dbReference type="Gene3D" id="3.40.50.150">
    <property type="entry name" value="Vaccinia Virus protein VP39"/>
    <property type="match status" value="1"/>
</dbReference>
<protein>
    <recommendedName>
        <fullName evidence="5">Methyltransferase</fullName>
        <ecNumber evidence="5">2.1.1.-</ecNumber>
    </recommendedName>
</protein>
<keyword evidence="8" id="KW-1185">Reference proteome</keyword>
<dbReference type="InterPro" id="IPR002941">
    <property type="entry name" value="DNA_methylase_N4/N6"/>
</dbReference>
<comment type="caution">
    <text evidence="7">The sequence shown here is derived from an EMBL/GenBank/DDBJ whole genome shotgun (WGS) entry which is preliminary data.</text>
</comment>
<dbReference type="EC" id="2.1.1.-" evidence="5"/>
<dbReference type="SUPFAM" id="SSF53335">
    <property type="entry name" value="S-adenosyl-L-methionine-dependent methyltransferases"/>
    <property type="match status" value="1"/>
</dbReference>
<dbReference type="PRINTS" id="PR00508">
    <property type="entry name" value="S21N4MTFRASE"/>
</dbReference>
<keyword evidence="2" id="KW-0489">Methyltransferase</keyword>
<comment type="similarity">
    <text evidence="1 5">Belongs to the N(4)/N(6)-methyltransferase family.</text>
</comment>
<dbReference type="Pfam" id="PF01555">
    <property type="entry name" value="N6_N4_Mtase"/>
    <property type="match status" value="1"/>
</dbReference>
<dbReference type="EMBL" id="JAJGNP010000003">
    <property type="protein sequence ID" value="MCC4232306.1"/>
    <property type="molecule type" value="Genomic_DNA"/>
</dbReference>
<dbReference type="RefSeq" id="WP_228226590.1">
    <property type="nucleotide sequence ID" value="NZ_JAJGNP010000003.1"/>
</dbReference>
<evidence type="ECO:0000256" key="1">
    <source>
        <dbReference type="ARBA" id="ARBA00006594"/>
    </source>
</evidence>
<keyword evidence="3" id="KW-0808">Transferase</keyword>
<dbReference type="PROSITE" id="PS00092">
    <property type="entry name" value="N6_MTASE"/>
    <property type="match status" value="1"/>
</dbReference>
<reference evidence="7 8" key="1">
    <citation type="submission" date="2021-10" db="EMBL/GenBank/DDBJ databases">
        <title>The diversity and Nitrogen Metabolism of Culturable Nitrate-Utilizing Bacteria Within the Oxygen Minimum Zone of the Changjiang (Yangtze River)Estuary.</title>
        <authorList>
            <person name="Zhang D."/>
            <person name="Zheng J."/>
            <person name="Liu S."/>
            <person name="He W."/>
        </authorList>
    </citation>
    <scope>NUCLEOTIDE SEQUENCE [LARGE SCALE GENOMIC DNA]</scope>
    <source>
        <strain evidence="7 8">FXH275-2</strain>
    </source>
</reference>
<evidence type="ECO:0000313" key="7">
    <source>
        <dbReference type="EMBL" id="MCC4232306.1"/>
    </source>
</evidence>
<accession>A0ABS8H1C2</accession>
<name>A0ABS8H1C2_9SPHN</name>
<evidence type="ECO:0000256" key="4">
    <source>
        <dbReference type="ARBA" id="ARBA00047942"/>
    </source>
</evidence>
<evidence type="ECO:0000259" key="6">
    <source>
        <dbReference type="Pfam" id="PF01555"/>
    </source>
</evidence>
<dbReference type="InterPro" id="IPR001091">
    <property type="entry name" value="RM_Methyltransferase"/>
</dbReference>
<gene>
    <name evidence="7" type="ORF">LL253_06305</name>
</gene>
<proteinExistence type="inferred from homology"/>
<comment type="catalytic activity">
    <reaction evidence="4">
        <text>a 2'-deoxyadenosine in DNA + S-adenosyl-L-methionine = an N(6)-methyl-2'-deoxyadenosine in DNA + S-adenosyl-L-homocysteine + H(+)</text>
        <dbReference type="Rhea" id="RHEA:15197"/>
        <dbReference type="Rhea" id="RHEA-COMP:12418"/>
        <dbReference type="Rhea" id="RHEA-COMP:12419"/>
        <dbReference type="ChEBI" id="CHEBI:15378"/>
        <dbReference type="ChEBI" id="CHEBI:57856"/>
        <dbReference type="ChEBI" id="CHEBI:59789"/>
        <dbReference type="ChEBI" id="CHEBI:90615"/>
        <dbReference type="ChEBI" id="CHEBI:90616"/>
        <dbReference type="EC" id="2.1.1.72"/>
    </reaction>
</comment>
<evidence type="ECO:0000256" key="3">
    <source>
        <dbReference type="ARBA" id="ARBA00022679"/>
    </source>
</evidence>
<dbReference type="Proteomes" id="UP001198830">
    <property type="component" value="Unassembled WGS sequence"/>
</dbReference>
<evidence type="ECO:0000313" key="8">
    <source>
        <dbReference type="Proteomes" id="UP001198830"/>
    </source>
</evidence>
<sequence length="249" mass="27947">MTILVGDCRQLMPEHAPFDMILADPPYGDTALKWDRRVEAWHRLSVQCLKPTGSLWVFGSLRYFMADTPRFEDAGLKYAQEIVWRKPNGSGMAADRFKRVHEHVVQFYRRDAKWSDIYNDVQRVPALHKSKSVRRQRPDRVGHAGRIGAHEYHDDGMRIMKSVIDAKSPRGGIHPTEKPIGLLEVLIRTSCPPGGTIGDFFAGSGAAGEAATMIGRVYVGCEIDPLMASRAQARLAALFPFFDQPGDER</sequence>
<dbReference type="InterPro" id="IPR002052">
    <property type="entry name" value="DNA_methylase_N6_adenine_CS"/>
</dbReference>
<organism evidence="7 8">
    <name type="scientific">Sphingobium soli</name>
    <dbReference type="NCBI Taxonomy" id="1591116"/>
    <lineage>
        <taxon>Bacteria</taxon>
        <taxon>Pseudomonadati</taxon>
        <taxon>Pseudomonadota</taxon>
        <taxon>Alphaproteobacteria</taxon>
        <taxon>Sphingomonadales</taxon>
        <taxon>Sphingomonadaceae</taxon>
        <taxon>Sphingobium</taxon>
    </lineage>
</organism>
<evidence type="ECO:0000256" key="2">
    <source>
        <dbReference type="ARBA" id="ARBA00022603"/>
    </source>
</evidence>
<dbReference type="InterPro" id="IPR029063">
    <property type="entry name" value="SAM-dependent_MTases_sf"/>
</dbReference>
<feature type="domain" description="DNA methylase N-4/N-6" evidence="6">
    <location>
        <begin position="19"/>
        <end position="225"/>
    </location>
</feature>
<evidence type="ECO:0000256" key="5">
    <source>
        <dbReference type="RuleBase" id="RU362026"/>
    </source>
</evidence>